<evidence type="ECO:0000256" key="1">
    <source>
        <dbReference type="SAM" id="MobiDB-lite"/>
    </source>
</evidence>
<protein>
    <submittedName>
        <fullName evidence="2">Uncharacterized protein</fullName>
    </submittedName>
</protein>
<dbReference type="AlphaFoldDB" id="A0A017HJP3"/>
<gene>
    <name evidence="2" type="ORF">Rumeso_03837</name>
</gene>
<evidence type="ECO:0000313" key="3">
    <source>
        <dbReference type="Proteomes" id="UP000019666"/>
    </source>
</evidence>
<dbReference type="PATRIC" id="fig|442562.3.peg.3784"/>
<sequence>MTGIGSEGLTGAEVEHFIEQGFVRLDGAFGRELAGECRAELWAAMGLSPDRPEGWTRLRLLGRLRGGPGPGRSRHGLPVQSVRRPCRPAASGDAAPLHGAAAHPAPGRARSGLSGPGRHPARLGAGVLTARVAGACLPCAGR</sequence>
<keyword evidence="3" id="KW-1185">Reference proteome</keyword>
<dbReference type="STRING" id="442562.Rumeso_03837"/>
<organism evidence="2 3">
    <name type="scientific">Rubellimicrobium mesophilum DSM 19309</name>
    <dbReference type="NCBI Taxonomy" id="442562"/>
    <lineage>
        <taxon>Bacteria</taxon>
        <taxon>Pseudomonadati</taxon>
        <taxon>Pseudomonadota</taxon>
        <taxon>Alphaproteobacteria</taxon>
        <taxon>Rhodobacterales</taxon>
        <taxon>Roseobacteraceae</taxon>
        <taxon>Rubellimicrobium</taxon>
    </lineage>
</organism>
<dbReference type="Proteomes" id="UP000019666">
    <property type="component" value="Unassembled WGS sequence"/>
</dbReference>
<comment type="caution">
    <text evidence="2">The sequence shown here is derived from an EMBL/GenBank/DDBJ whole genome shotgun (WGS) entry which is preliminary data.</text>
</comment>
<proteinExistence type="predicted"/>
<reference evidence="2 3" key="1">
    <citation type="submission" date="2013-02" db="EMBL/GenBank/DDBJ databases">
        <authorList>
            <person name="Fiebig A."/>
            <person name="Goeker M."/>
            <person name="Klenk H.-P.P."/>
        </authorList>
    </citation>
    <scope>NUCLEOTIDE SEQUENCE [LARGE SCALE GENOMIC DNA]</scope>
    <source>
        <strain evidence="2 3">DSM 19309</strain>
    </source>
</reference>
<dbReference type="EMBL" id="AOSK01000111">
    <property type="protein sequence ID" value="EYD74541.1"/>
    <property type="molecule type" value="Genomic_DNA"/>
</dbReference>
<evidence type="ECO:0000313" key="2">
    <source>
        <dbReference type="EMBL" id="EYD74541.1"/>
    </source>
</evidence>
<name>A0A017HJP3_9RHOB</name>
<accession>A0A017HJP3</accession>
<dbReference type="HOGENOM" id="CLU_1814393_0_0_5"/>
<feature type="region of interest" description="Disordered" evidence="1">
    <location>
        <begin position="65"/>
        <end position="120"/>
    </location>
</feature>
<dbReference type="SUPFAM" id="SSF51197">
    <property type="entry name" value="Clavaminate synthase-like"/>
    <property type="match status" value="1"/>
</dbReference>
<feature type="compositionally biased region" description="Low complexity" evidence="1">
    <location>
        <begin position="89"/>
        <end position="112"/>
    </location>
</feature>